<gene>
    <name evidence="2" type="ORF">EVAR_91745_1</name>
</gene>
<feature type="region of interest" description="Disordered" evidence="1">
    <location>
        <begin position="40"/>
        <end position="71"/>
    </location>
</feature>
<accession>A0A4C2AHG9</accession>
<dbReference type="AlphaFoldDB" id="A0A4C2AHG9"/>
<organism evidence="2 3">
    <name type="scientific">Eumeta variegata</name>
    <name type="common">Bagworm moth</name>
    <name type="synonym">Eumeta japonica</name>
    <dbReference type="NCBI Taxonomy" id="151549"/>
    <lineage>
        <taxon>Eukaryota</taxon>
        <taxon>Metazoa</taxon>
        <taxon>Ecdysozoa</taxon>
        <taxon>Arthropoda</taxon>
        <taxon>Hexapoda</taxon>
        <taxon>Insecta</taxon>
        <taxon>Pterygota</taxon>
        <taxon>Neoptera</taxon>
        <taxon>Endopterygota</taxon>
        <taxon>Lepidoptera</taxon>
        <taxon>Glossata</taxon>
        <taxon>Ditrysia</taxon>
        <taxon>Tineoidea</taxon>
        <taxon>Psychidae</taxon>
        <taxon>Oiketicinae</taxon>
        <taxon>Eumeta</taxon>
    </lineage>
</organism>
<protein>
    <submittedName>
        <fullName evidence="2">Uncharacterized protein</fullName>
    </submittedName>
</protein>
<dbReference type="EMBL" id="BGZK01003150">
    <property type="protein sequence ID" value="GBP98489.1"/>
    <property type="molecule type" value="Genomic_DNA"/>
</dbReference>
<dbReference type="Proteomes" id="UP000299102">
    <property type="component" value="Unassembled WGS sequence"/>
</dbReference>
<evidence type="ECO:0000313" key="2">
    <source>
        <dbReference type="EMBL" id="GBP98489.1"/>
    </source>
</evidence>
<comment type="caution">
    <text evidence="2">The sequence shown here is derived from an EMBL/GenBank/DDBJ whole genome shotgun (WGS) entry which is preliminary data.</text>
</comment>
<name>A0A4C2AHG9_EUMVA</name>
<evidence type="ECO:0000313" key="3">
    <source>
        <dbReference type="Proteomes" id="UP000299102"/>
    </source>
</evidence>
<feature type="compositionally biased region" description="Basic and acidic residues" evidence="1">
    <location>
        <begin position="61"/>
        <end position="71"/>
    </location>
</feature>
<reference evidence="2 3" key="1">
    <citation type="journal article" date="2019" name="Commun. Biol.">
        <title>The bagworm genome reveals a unique fibroin gene that provides high tensile strength.</title>
        <authorList>
            <person name="Kono N."/>
            <person name="Nakamura H."/>
            <person name="Ohtoshi R."/>
            <person name="Tomita M."/>
            <person name="Numata K."/>
            <person name="Arakawa K."/>
        </authorList>
    </citation>
    <scope>NUCLEOTIDE SEQUENCE [LARGE SCALE GENOMIC DNA]</scope>
</reference>
<evidence type="ECO:0000256" key="1">
    <source>
        <dbReference type="SAM" id="MobiDB-lite"/>
    </source>
</evidence>
<keyword evidence="3" id="KW-1185">Reference proteome</keyword>
<sequence length="87" mass="9463">MHTKGVAAAPRADGEPLARRINYRSRSGAQLPARVRMTLARGNGKKAPASVRARGNRLSRAIRERPERPGPRDCRLTHCLNAVLAGV</sequence>
<proteinExistence type="predicted"/>